<proteinExistence type="predicted"/>
<protein>
    <submittedName>
        <fullName evidence="1">11024_t:CDS:1</fullName>
    </submittedName>
</protein>
<comment type="caution">
    <text evidence="1">The sequence shown here is derived from an EMBL/GenBank/DDBJ whole genome shotgun (WGS) entry which is preliminary data.</text>
</comment>
<name>A0ACA9MUN9_9GLOM</name>
<evidence type="ECO:0000313" key="1">
    <source>
        <dbReference type="EMBL" id="CAG8610483.1"/>
    </source>
</evidence>
<feature type="non-terminal residue" evidence="1">
    <location>
        <position position="124"/>
    </location>
</feature>
<sequence length="124" mass="14244">MPSSIELIPNLNKTGSKVYHLVKQLPQEHAFNIYMNNFFSSINLDQFFHEKGFGACETVRTNTTRFLIDNSPVMMLTAIHKIDKQDKSISIVAEPELYYFYSSLVEITIITQICLKVINVLIIN</sequence>
<evidence type="ECO:0000313" key="2">
    <source>
        <dbReference type="Proteomes" id="UP000789366"/>
    </source>
</evidence>
<dbReference type="Proteomes" id="UP000789366">
    <property type="component" value="Unassembled WGS sequence"/>
</dbReference>
<reference evidence="1" key="1">
    <citation type="submission" date="2021-06" db="EMBL/GenBank/DDBJ databases">
        <authorList>
            <person name="Kallberg Y."/>
            <person name="Tangrot J."/>
            <person name="Rosling A."/>
        </authorList>
    </citation>
    <scope>NUCLEOTIDE SEQUENCE</scope>
    <source>
        <strain evidence="1">28 12/20/2015</strain>
    </source>
</reference>
<accession>A0ACA9MUN9</accession>
<organism evidence="1 2">
    <name type="scientific">Cetraspora pellucida</name>
    <dbReference type="NCBI Taxonomy" id="1433469"/>
    <lineage>
        <taxon>Eukaryota</taxon>
        <taxon>Fungi</taxon>
        <taxon>Fungi incertae sedis</taxon>
        <taxon>Mucoromycota</taxon>
        <taxon>Glomeromycotina</taxon>
        <taxon>Glomeromycetes</taxon>
        <taxon>Diversisporales</taxon>
        <taxon>Gigasporaceae</taxon>
        <taxon>Cetraspora</taxon>
    </lineage>
</organism>
<gene>
    <name evidence="1" type="ORF">SPELUC_LOCUS7478</name>
</gene>
<dbReference type="EMBL" id="CAJVPW010009932">
    <property type="protein sequence ID" value="CAG8610483.1"/>
    <property type="molecule type" value="Genomic_DNA"/>
</dbReference>
<keyword evidence="2" id="KW-1185">Reference proteome</keyword>
<feature type="non-terminal residue" evidence="1">
    <location>
        <position position="1"/>
    </location>
</feature>